<dbReference type="Proteomes" id="UP001254832">
    <property type="component" value="Unassembled WGS sequence"/>
</dbReference>
<evidence type="ECO:0000313" key="1">
    <source>
        <dbReference type="EMBL" id="MDR6723345.1"/>
    </source>
</evidence>
<dbReference type="EMBL" id="JAVDTR010000004">
    <property type="protein sequence ID" value="MDR6723345.1"/>
    <property type="molecule type" value="Genomic_DNA"/>
</dbReference>
<proteinExistence type="predicted"/>
<reference evidence="1" key="1">
    <citation type="submission" date="2023-07" db="EMBL/GenBank/DDBJ databases">
        <title>Sorghum-associated microbial communities from plants grown in Nebraska, USA.</title>
        <authorList>
            <person name="Schachtman D."/>
        </authorList>
    </citation>
    <scope>NUCLEOTIDE SEQUENCE</scope>
    <source>
        <strain evidence="1">BE80</strain>
    </source>
</reference>
<name>A0AAP5GZE5_PAEAM</name>
<dbReference type="AlphaFoldDB" id="A0AAP5GZE5"/>
<protein>
    <submittedName>
        <fullName evidence="1">Uncharacterized protein</fullName>
    </submittedName>
</protein>
<accession>A0AAP5GZE5</accession>
<organism evidence="1 2">
    <name type="scientific">Paenibacillus amylolyticus</name>
    <dbReference type="NCBI Taxonomy" id="1451"/>
    <lineage>
        <taxon>Bacteria</taxon>
        <taxon>Bacillati</taxon>
        <taxon>Bacillota</taxon>
        <taxon>Bacilli</taxon>
        <taxon>Bacillales</taxon>
        <taxon>Paenibacillaceae</taxon>
        <taxon>Paenibacillus</taxon>
    </lineage>
</organism>
<comment type="caution">
    <text evidence="1">The sequence shown here is derived from an EMBL/GenBank/DDBJ whole genome shotgun (WGS) entry which is preliminary data.</text>
</comment>
<dbReference type="RefSeq" id="WP_056701663.1">
    <property type="nucleotide sequence ID" value="NZ_JAVDTR010000004.1"/>
</dbReference>
<evidence type="ECO:0000313" key="2">
    <source>
        <dbReference type="Proteomes" id="UP001254832"/>
    </source>
</evidence>
<gene>
    <name evidence="1" type="ORF">J2W91_001797</name>
</gene>
<sequence>MNEILKVDKQYTSYLVRAIDAVRASDLARHWNVDITRYHIQLSLENDTRQYGKPYYSVWFYPHEITSDNWMDGSWEEMDLCVHLDCECGDVLRVHGGRN</sequence>